<dbReference type="AlphaFoldDB" id="A0AA87TEK5"/>
<feature type="domain" description="Flagellar hook-length control protein-like C-terminal" evidence="2">
    <location>
        <begin position="318"/>
        <end position="396"/>
    </location>
</feature>
<proteinExistence type="predicted"/>
<reference evidence="3 4" key="1">
    <citation type="submission" date="2013-04" db="EMBL/GenBank/DDBJ databases">
        <title>The Genome Sequence of Treponema medium ATCC 700293.</title>
        <authorList>
            <consortium name="The Broad Institute Genomics Platform"/>
            <person name="Earl A."/>
            <person name="Ward D."/>
            <person name="Feldgarden M."/>
            <person name="Gevers D."/>
            <person name="Leonetti C."/>
            <person name="Blanton J.M."/>
            <person name="Dewhirst F.E."/>
            <person name="Izard J."/>
            <person name="Walker B."/>
            <person name="Young S."/>
            <person name="Zeng Q."/>
            <person name="Gargeya S."/>
            <person name="Fitzgerald M."/>
            <person name="Haas B."/>
            <person name="Abouelleil A."/>
            <person name="Allen A.W."/>
            <person name="Alvarado L."/>
            <person name="Arachchi H.M."/>
            <person name="Berlin A.M."/>
            <person name="Chapman S.B."/>
            <person name="Gainer-Dewar J."/>
            <person name="Goldberg J."/>
            <person name="Griggs A."/>
            <person name="Gujja S."/>
            <person name="Hansen M."/>
            <person name="Howarth C."/>
            <person name="Imamovic A."/>
            <person name="Ireland A."/>
            <person name="Larimer J."/>
            <person name="McCowan C."/>
            <person name="Murphy C."/>
            <person name="Pearson M."/>
            <person name="Poon T.W."/>
            <person name="Priest M."/>
            <person name="Roberts A."/>
            <person name="Saif S."/>
            <person name="Shea T."/>
            <person name="Sisk P."/>
            <person name="Sykes S."/>
            <person name="Wortman J."/>
            <person name="Nusbaum C."/>
            <person name="Birren B."/>
        </authorList>
    </citation>
    <scope>NUCLEOTIDE SEQUENCE [LARGE SCALE GENOMIC DNA]</scope>
    <source>
        <strain evidence="3 4">ATCC 700293</strain>
    </source>
</reference>
<feature type="compositionally biased region" description="Basic and acidic residues" evidence="1">
    <location>
        <begin position="52"/>
        <end position="61"/>
    </location>
</feature>
<evidence type="ECO:0000313" key="4">
    <source>
        <dbReference type="Proteomes" id="UP000014634"/>
    </source>
</evidence>
<dbReference type="EMBL" id="ATFE01000012">
    <property type="protein sequence ID" value="EPF28352.1"/>
    <property type="molecule type" value="Genomic_DNA"/>
</dbReference>
<evidence type="ECO:0000256" key="1">
    <source>
        <dbReference type="SAM" id="MobiDB-lite"/>
    </source>
</evidence>
<protein>
    <recommendedName>
        <fullName evidence="2">Flagellar hook-length control protein-like C-terminal domain-containing protein</fullName>
    </recommendedName>
</protein>
<feature type="region of interest" description="Disordered" evidence="1">
    <location>
        <begin position="52"/>
        <end position="114"/>
    </location>
</feature>
<comment type="caution">
    <text evidence="3">The sequence shown here is derived from an EMBL/GenBank/DDBJ whole genome shotgun (WGS) entry which is preliminary data.</text>
</comment>
<accession>A0AA87TEK5</accession>
<dbReference type="Gene3D" id="3.30.750.140">
    <property type="match status" value="1"/>
</dbReference>
<evidence type="ECO:0000313" key="3">
    <source>
        <dbReference type="EMBL" id="EPF28352.1"/>
    </source>
</evidence>
<gene>
    <name evidence="3" type="ORF">HMPREF9195_01561</name>
</gene>
<feature type="region of interest" description="Disordered" evidence="1">
    <location>
        <begin position="1"/>
        <end position="34"/>
    </location>
</feature>
<feature type="compositionally biased region" description="Basic and acidic residues" evidence="1">
    <location>
        <begin position="96"/>
        <end position="114"/>
    </location>
</feature>
<dbReference type="Pfam" id="PF02120">
    <property type="entry name" value="Flg_hook"/>
    <property type="match status" value="1"/>
</dbReference>
<dbReference type="InterPro" id="IPR038610">
    <property type="entry name" value="FliK-like_C_sf"/>
</dbReference>
<dbReference type="InterPro" id="IPR021136">
    <property type="entry name" value="Flagellar_hook_control-like_C"/>
</dbReference>
<evidence type="ECO:0000259" key="2">
    <source>
        <dbReference type="Pfam" id="PF02120"/>
    </source>
</evidence>
<dbReference type="CDD" id="cd17470">
    <property type="entry name" value="T3SS_Flik_C"/>
    <property type="match status" value="1"/>
</dbReference>
<dbReference type="RefSeq" id="WP_016523498.1">
    <property type="nucleotide sequence ID" value="NZ_KE332517.1"/>
</dbReference>
<feature type="compositionally biased region" description="Polar residues" evidence="1">
    <location>
        <begin position="8"/>
        <end position="23"/>
    </location>
</feature>
<organism evidence="3 4">
    <name type="scientific">Treponema medium ATCC 700293</name>
    <dbReference type="NCBI Taxonomy" id="1125700"/>
    <lineage>
        <taxon>Bacteria</taxon>
        <taxon>Pseudomonadati</taxon>
        <taxon>Spirochaetota</taxon>
        <taxon>Spirochaetia</taxon>
        <taxon>Spirochaetales</taxon>
        <taxon>Treponemataceae</taxon>
        <taxon>Treponema</taxon>
    </lineage>
</organism>
<sequence>MQALDVQNDMQPVNYTDAVQSSNQDKKNAKEPDVKGSSFIDIIKKLMAEEADGRTAGEEKISGNAALAQEASEQTERKKNAAAQTELSRLKSKARKQSDPRAQHLAEADAREGEVAEALSDADVLRAFEDGIDVKNALGNGADKQLQTSMLAQAETDAVPEGAALLSAEEAHQLKKQKNGKTESGLAVGISASGMEELSGKQKKNADEFAADSALEKSTKAQQVKQHKPVFTIIDERTVNAAPVTADGSVHEAGAAVRVTNAPSVDMAADFRSMTAGLGTAANGTQTAQESGAPSFASLVAQQVQDMAPDFVQAGRIVLQDNNAGVIRLQMQPAHLGNVRINLELAGGKKIVGKIITGSKEAYEAFKESIEQLAKAFEQGGFASAQFDVSWSGEGGSQQFDGENGQFNELFAQNDRLDVMQGNRYADTETVYAFGQDQAVNVFA</sequence>
<dbReference type="Proteomes" id="UP000014634">
    <property type="component" value="Unassembled WGS sequence"/>
</dbReference>
<name>A0AA87TEK5_TREMD</name>
<feature type="compositionally biased region" description="Basic and acidic residues" evidence="1">
    <location>
        <begin position="24"/>
        <end position="34"/>
    </location>
</feature>